<dbReference type="PANTHER" id="PTHR35297">
    <property type="entry name" value="PROTEIN, PUTATIVE-RELATED"/>
    <property type="match status" value="1"/>
</dbReference>
<protein>
    <submittedName>
        <fullName evidence="2">Uncharacterized protein</fullName>
    </submittedName>
</protein>
<dbReference type="EMBL" id="GBRH01187703">
    <property type="protein sequence ID" value="JAE10193.1"/>
    <property type="molecule type" value="Transcribed_RNA"/>
</dbReference>
<dbReference type="PANTHER" id="PTHR35297:SF11">
    <property type="entry name" value="TRANSMEMBRANE PROTEIN"/>
    <property type="match status" value="1"/>
</dbReference>
<reference evidence="2" key="1">
    <citation type="submission" date="2014-09" db="EMBL/GenBank/DDBJ databases">
        <authorList>
            <person name="Magalhaes I.L.F."/>
            <person name="Oliveira U."/>
            <person name="Santos F.R."/>
            <person name="Vidigal T.H.D.A."/>
            <person name="Brescovit A.D."/>
            <person name="Santos A.J."/>
        </authorList>
    </citation>
    <scope>NUCLEOTIDE SEQUENCE</scope>
    <source>
        <tissue evidence="2">Shoot tissue taken approximately 20 cm above the soil surface</tissue>
    </source>
</reference>
<evidence type="ECO:0000256" key="1">
    <source>
        <dbReference type="SAM" id="MobiDB-lite"/>
    </source>
</evidence>
<proteinExistence type="predicted"/>
<reference evidence="2" key="2">
    <citation type="journal article" date="2015" name="Data Brief">
        <title>Shoot transcriptome of the giant reed, Arundo donax.</title>
        <authorList>
            <person name="Barrero R.A."/>
            <person name="Guerrero F.D."/>
            <person name="Moolhuijzen P."/>
            <person name="Goolsby J.A."/>
            <person name="Tidwell J."/>
            <person name="Bellgard S.E."/>
            <person name="Bellgard M.I."/>
        </authorList>
    </citation>
    <scope>NUCLEOTIDE SEQUENCE</scope>
    <source>
        <tissue evidence="2">Shoot tissue taken approximately 20 cm above the soil surface</tissue>
    </source>
</reference>
<feature type="region of interest" description="Disordered" evidence="1">
    <location>
        <begin position="58"/>
        <end position="77"/>
    </location>
</feature>
<organism evidence="2">
    <name type="scientific">Arundo donax</name>
    <name type="common">Giant reed</name>
    <name type="synonym">Donax arundinaceus</name>
    <dbReference type="NCBI Taxonomy" id="35708"/>
    <lineage>
        <taxon>Eukaryota</taxon>
        <taxon>Viridiplantae</taxon>
        <taxon>Streptophyta</taxon>
        <taxon>Embryophyta</taxon>
        <taxon>Tracheophyta</taxon>
        <taxon>Spermatophyta</taxon>
        <taxon>Magnoliopsida</taxon>
        <taxon>Liliopsida</taxon>
        <taxon>Poales</taxon>
        <taxon>Poaceae</taxon>
        <taxon>PACMAD clade</taxon>
        <taxon>Arundinoideae</taxon>
        <taxon>Arundineae</taxon>
        <taxon>Arundo</taxon>
    </lineage>
</organism>
<evidence type="ECO:0000313" key="2">
    <source>
        <dbReference type="EMBL" id="JAE10193.1"/>
    </source>
</evidence>
<dbReference type="AlphaFoldDB" id="A0A0A9FPH0"/>
<accession>A0A0A9FPH0</accession>
<feature type="region of interest" description="Disordered" evidence="1">
    <location>
        <begin position="1"/>
        <end position="34"/>
    </location>
</feature>
<name>A0A0A9FPH0_ARUDO</name>
<sequence length="77" mass="8520">MPKLLPREVGHHDDDDVEAKPEKAPAPRSSEKERSVHLIPLLTLLCFLLLFLCSHDPSASDVSSFEGKAGSRKIRSL</sequence>